<feature type="region of interest" description="Disordered" evidence="1">
    <location>
        <begin position="174"/>
        <end position="193"/>
    </location>
</feature>
<dbReference type="VEuPathDB" id="FungiDB:FOIG_15656"/>
<dbReference type="VEuPathDB" id="FungiDB:HZS61_005026"/>
<reference evidence="3 4" key="1">
    <citation type="journal article" date="2018" name="Sci. Rep.">
        <title>Characterisation of pathogen-specific regions and novel effector candidates in Fusarium oxysporum f. sp. cepae.</title>
        <authorList>
            <person name="Armitage A.D."/>
            <person name="Taylor A."/>
            <person name="Sobczyk M.K."/>
            <person name="Baxter L."/>
            <person name="Greenfield B.P."/>
            <person name="Bates H.J."/>
            <person name="Wilson F."/>
            <person name="Jackson A.C."/>
            <person name="Ott S."/>
            <person name="Harrison R.J."/>
            <person name="Clarkson J.P."/>
        </authorList>
    </citation>
    <scope>NUCLEOTIDE SEQUENCE [LARGE SCALE GENOMIC DNA]</scope>
    <source>
        <strain evidence="3 4">Fo_A28</strain>
    </source>
</reference>
<feature type="compositionally biased region" description="Low complexity" evidence="1">
    <location>
        <begin position="427"/>
        <end position="437"/>
    </location>
</feature>
<sequence>MFSSIAQETFYVHEEIDTDTNRETSSSFRSGSSYAISTEDHATSKLSNGILRPGTPDHIECTKDDMAVSSRPSHQVDYLSHDWREEDIWSSWRYIVMRRGDLSDSVRLENAVWRTWMKAKYNLTTISPETLNWFVFLGLDMMSDLNTYISLRLKDHDITWLYGPLHSVPNPFDSTQTELSEVPSPKTDSHVSLHRKPILKKRSMSEEILQRSLSMASISKQARAAGTMQETGDNSHPRISFSWTEDLSQPFPRDQLDSASSSVTLATESSGTISPNGERKRTHFNEQVEQCIAVEVEGIHNDDNEPNTGRYGDDNDPDDGVMVKCRRTRTWPFFERDTPESKLAEGKTIAILPSTTIKKWEVYPEQVGTASKYSRSPVMPSSSQDNHRPTKQTQIFVDEERDQDSLDDIQLSPCTSWPSSPAEDTNSGLPPSLSSDSLCEEPVGMRTTPSGMLMPYGEEEILSADGILGRIIDTVNTARDIAHVIWTVGWRKG</sequence>
<dbReference type="GO" id="GO:0042149">
    <property type="term" value="P:cellular response to glucose starvation"/>
    <property type="evidence" value="ECO:0007669"/>
    <property type="project" value="TreeGrafter"/>
</dbReference>
<feature type="compositionally biased region" description="Acidic residues" evidence="1">
    <location>
        <begin position="397"/>
        <end position="407"/>
    </location>
</feature>
<dbReference type="GO" id="GO:0007039">
    <property type="term" value="P:protein catabolic process in the vacuole"/>
    <property type="evidence" value="ECO:0007669"/>
    <property type="project" value="TreeGrafter"/>
</dbReference>
<organism evidence="3 4">
    <name type="scientific">Fusarium oxysporum</name>
    <name type="common">Fusarium vascular wilt</name>
    <dbReference type="NCBI Taxonomy" id="5507"/>
    <lineage>
        <taxon>Eukaryota</taxon>
        <taxon>Fungi</taxon>
        <taxon>Dikarya</taxon>
        <taxon>Ascomycota</taxon>
        <taxon>Pezizomycotina</taxon>
        <taxon>Sordariomycetes</taxon>
        <taxon>Hypocreomycetidae</taxon>
        <taxon>Hypocreales</taxon>
        <taxon>Nectriaceae</taxon>
        <taxon>Fusarium</taxon>
        <taxon>Fusarium oxysporum species complex</taxon>
    </lineage>
</organism>
<dbReference type="VEuPathDB" id="FungiDB:FOXG_15841"/>
<feature type="domain" description="Nitrogen regulatory protein areA GATA-like" evidence="2">
    <location>
        <begin position="91"/>
        <end position="118"/>
    </location>
</feature>
<feature type="compositionally biased region" description="Polar residues" evidence="1">
    <location>
        <begin position="368"/>
        <end position="384"/>
    </location>
</feature>
<proteinExistence type="predicted"/>
<comment type="caution">
    <text evidence="3">The sequence shown here is derived from an EMBL/GenBank/DDBJ whole genome shotgun (WGS) entry which is preliminary data.</text>
</comment>
<evidence type="ECO:0000256" key="1">
    <source>
        <dbReference type="SAM" id="MobiDB-lite"/>
    </source>
</evidence>
<evidence type="ECO:0000259" key="2">
    <source>
        <dbReference type="Pfam" id="PF08550"/>
    </source>
</evidence>
<feature type="compositionally biased region" description="Polar residues" evidence="1">
    <location>
        <begin position="257"/>
        <end position="275"/>
    </location>
</feature>
<evidence type="ECO:0000313" key="3">
    <source>
        <dbReference type="EMBL" id="RKK87870.1"/>
    </source>
</evidence>
<dbReference type="Pfam" id="PF08550">
    <property type="entry name" value="GATA_AreA"/>
    <property type="match status" value="1"/>
</dbReference>
<dbReference type="AlphaFoldDB" id="A0A420P5T4"/>
<feature type="region of interest" description="Disordered" evidence="1">
    <location>
        <begin position="252"/>
        <end position="281"/>
    </location>
</feature>
<dbReference type="VEuPathDB" id="FungiDB:FOC1_g10006227"/>
<dbReference type="InterPro" id="IPR013860">
    <property type="entry name" value="AreA_GATA"/>
</dbReference>
<dbReference type="VEuPathDB" id="FungiDB:FOZG_17118"/>
<protein>
    <recommendedName>
        <fullName evidence="2">Nitrogen regulatory protein areA GATA-like domain-containing protein</fullName>
    </recommendedName>
</protein>
<dbReference type="EMBL" id="MRCY01000397">
    <property type="protein sequence ID" value="RKK87870.1"/>
    <property type="molecule type" value="Genomic_DNA"/>
</dbReference>
<dbReference type="VEuPathDB" id="FungiDB:FOC4_g10002968"/>
<dbReference type="Proteomes" id="UP000285860">
    <property type="component" value="Unassembled WGS sequence"/>
</dbReference>
<feature type="compositionally biased region" description="Polar residues" evidence="1">
    <location>
        <begin position="412"/>
        <end position="426"/>
    </location>
</feature>
<feature type="region of interest" description="Disordered" evidence="1">
    <location>
        <begin position="300"/>
        <end position="321"/>
    </location>
</feature>
<dbReference type="GO" id="GO:0005773">
    <property type="term" value="C:vacuole"/>
    <property type="evidence" value="ECO:0007669"/>
    <property type="project" value="GOC"/>
</dbReference>
<accession>A0A420P5T4</accession>
<evidence type="ECO:0000313" key="4">
    <source>
        <dbReference type="Proteomes" id="UP000285860"/>
    </source>
</evidence>
<name>A0A420P5T4_FUSOX</name>
<dbReference type="VEuPathDB" id="FungiDB:FOMG_17558"/>
<gene>
    <name evidence="3" type="ORF">BFJ68_g17003</name>
</gene>
<dbReference type="PANTHER" id="PTHR28051:SF1">
    <property type="entry name" value="PROTEIN MTL1-RELATED"/>
    <property type="match status" value="1"/>
</dbReference>
<feature type="region of interest" description="Disordered" evidence="1">
    <location>
        <begin position="368"/>
        <end position="452"/>
    </location>
</feature>
<dbReference type="PANTHER" id="PTHR28051">
    <property type="entry name" value="PROTEIN MTL1-RELATED"/>
    <property type="match status" value="1"/>
</dbReference>
<dbReference type="InterPro" id="IPR052292">
    <property type="entry name" value="Glucose_repression_reg"/>
</dbReference>